<dbReference type="RefSeq" id="WP_096619689.1">
    <property type="nucleotide sequence ID" value="NZ_CP020662.1"/>
</dbReference>
<dbReference type="KEGG" id="elux:BTN50_1790"/>
<evidence type="ECO:0000313" key="1">
    <source>
        <dbReference type="EMBL" id="ATF10217.1"/>
    </source>
</evidence>
<accession>A0A291BB51</accession>
<gene>
    <name evidence="1" type="ORF">BTN50_1790</name>
</gene>
<sequence length="104" mass="12258">MESQKVNIETNEKPLNKNTLDELIRYSGYDVHMIVQYTHEEGKGVYLIYAKYHDGQVTRQVYTQRNTPRNFKDIQRAIDWGKRIGFRAITLTIDYGVYPDPDSK</sequence>
<dbReference type="EMBL" id="CP020662">
    <property type="protein sequence ID" value="ATF10217.1"/>
    <property type="molecule type" value="Genomic_DNA"/>
</dbReference>
<protein>
    <submittedName>
        <fullName evidence="1">Uncharacterized protein</fullName>
    </submittedName>
</protein>
<reference evidence="2" key="1">
    <citation type="submission" date="2017-04" db="EMBL/GenBank/DDBJ databases">
        <title>Genome evolution of the luminous symbionts of deep sea anglerfish.</title>
        <authorList>
            <person name="Hendry T.A."/>
        </authorList>
    </citation>
    <scope>NUCLEOTIDE SEQUENCE [LARGE SCALE GENOMIC DNA]</scope>
    <source>
        <plasmid evidence="2">pcc2</plasmid>
    </source>
</reference>
<geneLocation type="plasmid" evidence="2">
    <name>pcc2</name>
</geneLocation>
<organism evidence="1 2">
    <name type="scientific">Candidatus Enterovibrio altilux</name>
    <dbReference type="NCBI Taxonomy" id="1927128"/>
    <lineage>
        <taxon>Bacteria</taxon>
        <taxon>Pseudomonadati</taxon>
        <taxon>Pseudomonadota</taxon>
        <taxon>Gammaproteobacteria</taxon>
        <taxon>Vibrionales</taxon>
        <taxon>Vibrionaceae</taxon>
        <taxon>Enterovibrio</taxon>
    </lineage>
</organism>
<proteinExistence type="predicted"/>
<keyword evidence="2" id="KW-1185">Reference proteome</keyword>
<keyword evidence="1" id="KW-0614">Plasmid</keyword>
<evidence type="ECO:0000313" key="2">
    <source>
        <dbReference type="Proteomes" id="UP000218160"/>
    </source>
</evidence>
<dbReference type="AlphaFoldDB" id="A0A291BB51"/>
<name>A0A291BB51_9GAMM</name>
<dbReference type="Proteomes" id="UP000218160">
    <property type="component" value="Plasmid pCC2"/>
</dbReference>